<dbReference type="AlphaFoldDB" id="Q9RRR4"/>
<dbReference type="NCBIfam" id="TIGR00220">
    <property type="entry name" value="mscL"/>
    <property type="match status" value="1"/>
</dbReference>
<comment type="function">
    <text evidence="10">Channel that opens in response to stretch forces in the membrane lipid bilayer. May participate in the regulation of osmotic pressure changes within the cell.</text>
</comment>
<comment type="subcellular location">
    <subcellularLocation>
        <location evidence="1 10">Cell membrane</location>
        <topology evidence="1 10">Multi-pass membrane protein</topology>
    </subcellularLocation>
</comment>
<dbReference type="EnsemblBacteria" id="AAF11965">
    <property type="protein sequence ID" value="AAF11965"/>
    <property type="gene ID" value="DR_2422"/>
</dbReference>
<dbReference type="GO" id="GO:0008381">
    <property type="term" value="F:mechanosensitive monoatomic ion channel activity"/>
    <property type="evidence" value="ECO:0000318"/>
    <property type="project" value="GO_Central"/>
</dbReference>
<dbReference type="PIR" id="F75276">
    <property type="entry name" value="F75276"/>
</dbReference>
<gene>
    <name evidence="10" type="primary">mscL</name>
    <name evidence="11" type="ordered locus">DR_2422</name>
</gene>
<dbReference type="PRINTS" id="PR01264">
    <property type="entry name" value="MECHCHANNEL"/>
</dbReference>
<dbReference type="GO" id="GO:0016020">
    <property type="term" value="C:membrane"/>
    <property type="evidence" value="ECO:0000318"/>
    <property type="project" value="GO_Central"/>
</dbReference>
<comment type="similarity">
    <text evidence="2 10">Belongs to the MscL family.</text>
</comment>
<dbReference type="STRING" id="243230.DR_2422"/>
<dbReference type="InterPro" id="IPR036019">
    <property type="entry name" value="MscL_channel"/>
</dbReference>
<evidence type="ECO:0000256" key="8">
    <source>
        <dbReference type="ARBA" id="ARBA00023136"/>
    </source>
</evidence>
<dbReference type="OrthoDB" id="9810350at2"/>
<evidence type="ECO:0000256" key="3">
    <source>
        <dbReference type="ARBA" id="ARBA00022448"/>
    </source>
</evidence>
<evidence type="ECO:0000313" key="11">
    <source>
        <dbReference type="EMBL" id="AAF11965.1"/>
    </source>
</evidence>
<dbReference type="FunFam" id="1.10.1200.120:FF:000007">
    <property type="entry name" value="Large-conductance mechanosensitive channel"/>
    <property type="match status" value="1"/>
</dbReference>
<dbReference type="GO" id="GO:0006811">
    <property type="term" value="P:monoatomic ion transport"/>
    <property type="evidence" value="ECO:0000318"/>
    <property type="project" value="GO_Central"/>
</dbReference>
<dbReference type="InterPro" id="IPR001185">
    <property type="entry name" value="MS_channel"/>
</dbReference>
<keyword evidence="3 10" id="KW-0813">Transport</keyword>
<organism evidence="11 12">
    <name type="scientific">Deinococcus radiodurans (strain ATCC 13939 / DSM 20539 / JCM 16871 / CCUG 27074 / LMG 4051 / NBRC 15346 / NCIMB 9279 / VKM B-1422 / R1)</name>
    <dbReference type="NCBI Taxonomy" id="243230"/>
    <lineage>
        <taxon>Bacteria</taxon>
        <taxon>Thermotogati</taxon>
        <taxon>Deinococcota</taxon>
        <taxon>Deinococci</taxon>
        <taxon>Deinococcales</taxon>
        <taxon>Deinococcaceae</taxon>
        <taxon>Deinococcus</taxon>
    </lineage>
</organism>
<sequence>MLNGFRDFILRGNVVDLAVGVVIGAAFNNVVAAFTKAFLDPLIRLATGGHGKVAGTFAVNGITFDWGTFVSTLINFLLTAAVLYFFVVMPMNAATERLKRSEKAAEAEPSNEEKLLAEIRDAVRSRPL</sequence>
<dbReference type="Gene3D" id="1.10.1200.120">
    <property type="entry name" value="Large-conductance mechanosensitive channel, MscL, domain 1"/>
    <property type="match status" value="1"/>
</dbReference>
<dbReference type="EMBL" id="AE000513">
    <property type="protein sequence ID" value="AAF11965.1"/>
    <property type="molecule type" value="Genomic_DNA"/>
</dbReference>
<keyword evidence="8 10" id="KW-0472">Membrane</keyword>
<dbReference type="PANTHER" id="PTHR30266:SF2">
    <property type="entry name" value="LARGE-CONDUCTANCE MECHANOSENSITIVE CHANNEL"/>
    <property type="match status" value="1"/>
</dbReference>
<name>Q9RRR4_DEIRA</name>
<feature type="transmembrane region" description="Helical" evidence="10">
    <location>
        <begin position="12"/>
        <end position="34"/>
    </location>
</feature>
<dbReference type="InterPro" id="IPR037673">
    <property type="entry name" value="MSC/AndL"/>
</dbReference>
<dbReference type="eggNOG" id="COG1970">
    <property type="taxonomic scope" value="Bacteria"/>
</dbReference>
<dbReference type="PATRIC" id="fig|243230.17.peg.2658"/>
<protein>
    <recommendedName>
        <fullName evidence="10">Large-conductance mechanosensitive channel</fullName>
    </recommendedName>
</protein>
<dbReference type="PROSITE" id="PS01327">
    <property type="entry name" value="MSCL"/>
    <property type="match status" value="1"/>
</dbReference>
<dbReference type="PANTHER" id="PTHR30266">
    <property type="entry name" value="MECHANOSENSITIVE CHANNEL MSCL"/>
    <property type="match status" value="1"/>
</dbReference>
<dbReference type="PaxDb" id="243230-DR_2422"/>
<evidence type="ECO:0000256" key="2">
    <source>
        <dbReference type="ARBA" id="ARBA00007254"/>
    </source>
</evidence>
<accession>Q9RRR4</accession>
<dbReference type="GeneID" id="69518674"/>
<dbReference type="FunCoup" id="Q9RRR4">
    <property type="interactions" value="229"/>
</dbReference>
<dbReference type="HAMAP" id="MF_00115">
    <property type="entry name" value="MscL"/>
    <property type="match status" value="1"/>
</dbReference>
<keyword evidence="12" id="KW-1185">Reference proteome</keyword>
<evidence type="ECO:0000256" key="4">
    <source>
        <dbReference type="ARBA" id="ARBA00022475"/>
    </source>
</evidence>
<dbReference type="HOGENOM" id="CLU_095787_1_0_0"/>
<keyword evidence="9 10" id="KW-0407">Ion channel</keyword>
<evidence type="ECO:0000256" key="9">
    <source>
        <dbReference type="ARBA" id="ARBA00023303"/>
    </source>
</evidence>
<dbReference type="KEGG" id="dra:DR_2422"/>
<keyword evidence="5 10" id="KW-0812">Transmembrane</keyword>
<dbReference type="GO" id="GO:0005886">
    <property type="term" value="C:plasma membrane"/>
    <property type="evidence" value="ECO:0007669"/>
    <property type="project" value="UniProtKB-SubCell"/>
</dbReference>
<evidence type="ECO:0000256" key="6">
    <source>
        <dbReference type="ARBA" id="ARBA00022989"/>
    </source>
</evidence>
<evidence type="ECO:0000313" key="12">
    <source>
        <dbReference type="Proteomes" id="UP000002524"/>
    </source>
</evidence>
<dbReference type="InterPro" id="IPR019823">
    <property type="entry name" value="Mechanosensitive_channel_CS"/>
</dbReference>
<dbReference type="InParanoid" id="Q9RRR4"/>
<dbReference type="SUPFAM" id="SSF81330">
    <property type="entry name" value="Gated mechanosensitive channel"/>
    <property type="match status" value="1"/>
</dbReference>
<proteinExistence type="inferred from homology"/>
<evidence type="ECO:0000256" key="1">
    <source>
        <dbReference type="ARBA" id="ARBA00004651"/>
    </source>
</evidence>
<keyword evidence="6 10" id="KW-1133">Transmembrane helix</keyword>
<evidence type="ECO:0000256" key="7">
    <source>
        <dbReference type="ARBA" id="ARBA00023065"/>
    </source>
</evidence>
<evidence type="ECO:0000256" key="5">
    <source>
        <dbReference type="ARBA" id="ARBA00022692"/>
    </source>
</evidence>
<keyword evidence="7 10" id="KW-0406">Ion transport</keyword>
<evidence type="ECO:0000256" key="10">
    <source>
        <dbReference type="HAMAP-Rule" id="MF_00115"/>
    </source>
</evidence>
<dbReference type="Proteomes" id="UP000002524">
    <property type="component" value="Chromosome 1"/>
</dbReference>
<dbReference type="Pfam" id="PF01741">
    <property type="entry name" value="MscL"/>
    <property type="match status" value="1"/>
</dbReference>
<feature type="transmembrane region" description="Helical" evidence="10">
    <location>
        <begin position="73"/>
        <end position="93"/>
    </location>
</feature>
<comment type="subunit">
    <text evidence="10">Homopentamer.</text>
</comment>
<keyword evidence="4 10" id="KW-1003">Cell membrane</keyword>
<dbReference type="RefSeq" id="WP_010889048.1">
    <property type="nucleotide sequence ID" value="NC_001263.1"/>
</dbReference>
<reference evidence="11 12" key="1">
    <citation type="journal article" date="1999" name="Science">
        <title>Genome sequence of the radioresistant bacterium Deinococcus radiodurans R1.</title>
        <authorList>
            <person name="White O."/>
            <person name="Eisen J.A."/>
            <person name="Heidelberg J.F."/>
            <person name="Hickey E.K."/>
            <person name="Peterson J.D."/>
            <person name="Dodson R.J."/>
            <person name="Haft D.H."/>
            <person name="Gwinn M.L."/>
            <person name="Nelson W.C."/>
            <person name="Richardson D.L."/>
            <person name="Moffat K.S."/>
            <person name="Qin H."/>
            <person name="Jiang L."/>
            <person name="Pamphile W."/>
            <person name="Crosby M."/>
            <person name="Shen M."/>
            <person name="Vamathevan J.J."/>
            <person name="Lam P."/>
            <person name="McDonald L."/>
            <person name="Utterback T."/>
            <person name="Zalewski C."/>
            <person name="Makarova K.S."/>
            <person name="Aravind L."/>
            <person name="Daly M.J."/>
            <person name="Minton K.W."/>
            <person name="Fleischmann R.D."/>
            <person name="Ketchum K.A."/>
            <person name="Nelson K.E."/>
            <person name="Salzberg S."/>
            <person name="Smith H.O."/>
            <person name="Venter J.C."/>
            <person name="Fraser C.M."/>
        </authorList>
    </citation>
    <scope>NUCLEOTIDE SEQUENCE [LARGE SCALE GENOMIC DNA]</scope>
    <source>
        <strain evidence="12">ATCC 13939 / DSM 20539 / JCM 16871 / LMG 4051 / NBRC 15346 / NCIMB 9279 / R1 / VKM B-1422</strain>
    </source>
</reference>